<dbReference type="AlphaFoldDB" id="A0AAV0XTF7"/>
<dbReference type="Proteomes" id="UP001160148">
    <property type="component" value="Unassembled WGS sequence"/>
</dbReference>
<keyword evidence="2" id="KW-1185">Reference proteome</keyword>
<evidence type="ECO:0000313" key="1">
    <source>
        <dbReference type="EMBL" id="CAI6370944.1"/>
    </source>
</evidence>
<sequence length="268" mass="30108">MQTNNVKSWKEGFRFEQLMKNKALHSGIQRSPYEAMFGTDMRVGLTTRFPSDSVDNIITEDDLVIFLNNINEEDENEGVDETNNVQGVNENCCSKASKDEGLCDLICSRQKSIENNRKKSEICLLNQAEKMKFRSIHKFPPANIGDSVRVSLPDVDRARANPRNIIFAVVSIEDGQYYKLGNKYGTLPQLYTRNQFGVCPVSLIPLDEVVHVEKSLREIASQMSDGGGQRYKRCSCKGKCDTNRCKCKSSSILCNSKCHGSMPCNNKG</sequence>
<evidence type="ECO:0000313" key="2">
    <source>
        <dbReference type="Proteomes" id="UP001160148"/>
    </source>
</evidence>
<protein>
    <submittedName>
        <fullName evidence="1">Uncharacterized protein</fullName>
    </submittedName>
</protein>
<comment type="caution">
    <text evidence="1">The sequence shown here is derived from an EMBL/GenBank/DDBJ whole genome shotgun (WGS) entry which is preliminary data.</text>
</comment>
<reference evidence="1 2" key="1">
    <citation type="submission" date="2023-01" db="EMBL/GenBank/DDBJ databases">
        <authorList>
            <person name="Whitehead M."/>
        </authorList>
    </citation>
    <scope>NUCLEOTIDE SEQUENCE [LARGE SCALE GENOMIC DNA]</scope>
</reference>
<organism evidence="1 2">
    <name type="scientific">Macrosiphum euphorbiae</name>
    <name type="common">potato aphid</name>
    <dbReference type="NCBI Taxonomy" id="13131"/>
    <lineage>
        <taxon>Eukaryota</taxon>
        <taxon>Metazoa</taxon>
        <taxon>Ecdysozoa</taxon>
        <taxon>Arthropoda</taxon>
        <taxon>Hexapoda</taxon>
        <taxon>Insecta</taxon>
        <taxon>Pterygota</taxon>
        <taxon>Neoptera</taxon>
        <taxon>Paraneoptera</taxon>
        <taxon>Hemiptera</taxon>
        <taxon>Sternorrhyncha</taxon>
        <taxon>Aphidomorpha</taxon>
        <taxon>Aphidoidea</taxon>
        <taxon>Aphididae</taxon>
        <taxon>Macrosiphini</taxon>
        <taxon>Macrosiphum</taxon>
    </lineage>
</organism>
<proteinExistence type="predicted"/>
<accession>A0AAV0XTF7</accession>
<gene>
    <name evidence="1" type="ORF">MEUPH1_LOCUS25010</name>
</gene>
<dbReference type="EMBL" id="CARXXK010000660">
    <property type="protein sequence ID" value="CAI6370944.1"/>
    <property type="molecule type" value="Genomic_DNA"/>
</dbReference>
<name>A0AAV0XTF7_9HEMI</name>